<comment type="caution">
    <text evidence="2">The sequence shown here is derived from an EMBL/GenBank/DDBJ whole genome shotgun (WGS) entry which is preliminary data.</text>
</comment>
<dbReference type="AlphaFoldDB" id="T5LPX6"/>
<name>T5LPX6_9BURK</name>
<organism evidence="2 3">
    <name type="scientific">Oxalobacter paraformigenes</name>
    <dbReference type="NCBI Taxonomy" id="556268"/>
    <lineage>
        <taxon>Bacteria</taxon>
        <taxon>Pseudomonadati</taxon>
        <taxon>Pseudomonadota</taxon>
        <taxon>Betaproteobacteria</taxon>
        <taxon>Burkholderiales</taxon>
        <taxon>Oxalobacteraceae</taxon>
        <taxon>Oxalobacter</taxon>
    </lineage>
</organism>
<dbReference type="EMBL" id="ACDP02000010">
    <property type="protein sequence ID" value="EQM95272.1"/>
    <property type="molecule type" value="Genomic_DNA"/>
</dbReference>
<feature type="region of interest" description="Disordered" evidence="1">
    <location>
        <begin position="1"/>
        <end position="22"/>
    </location>
</feature>
<evidence type="ECO:0000256" key="1">
    <source>
        <dbReference type="SAM" id="MobiDB-lite"/>
    </source>
</evidence>
<sequence length="77" mass="8533">MCLPLLSETKRQSGLKGTAPYPIRPEKGRALKLAGLYRMKVSHPGWPARPLLGFPMMRPMRSGIRDRIASGTCLKGK</sequence>
<dbReference type="HOGENOM" id="CLU_2634699_0_0_4"/>
<proteinExistence type="predicted"/>
<evidence type="ECO:0000313" key="3">
    <source>
        <dbReference type="Proteomes" id="UP000003973"/>
    </source>
</evidence>
<reference evidence="2" key="1">
    <citation type="submission" date="2011-10" db="EMBL/GenBank/DDBJ databases">
        <title>The Genome Sequence of Oxalobacter formigenes HOxBLS.</title>
        <authorList>
            <consortium name="The Broad Institute Genome Sequencing Platform"/>
            <person name="Earl A."/>
            <person name="Ward D."/>
            <person name="Feldgarden M."/>
            <person name="Gevers D."/>
            <person name="Allison M.J."/>
            <person name="Humphrey S."/>
            <person name="Young S.K."/>
            <person name="Zeng Q."/>
            <person name="Gargeya S."/>
            <person name="Fitzgerald M."/>
            <person name="Haas B."/>
            <person name="Abouelleil A."/>
            <person name="Alvarado L."/>
            <person name="Arachchi H.M."/>
            <person name="Berlin A."/>
            <person name="Brown A."/>
            <person name="Chapman S.B."/>
            <person name="Chen Z."/>
            <person name="Dunbar C."/>
            <person name="Freedman E."/>
            <person name="Gearin G."/>
            <person name="Goldberg J."/>
            <person name="Griggs A."/>
            <person name="Gujja S."/>
            <person name="Heiman D."/>
            <person name="Howarth C."/>
            <person name="Larson L."/>
            <person name="Lui A."/>
            <person name="MacDonald P.J.P."/>
            <person name="Montmayeur A."/>
            <person name="Murphy C."/>
            <person name="Neiman D."/>
            <person name="Pearson M."/>
            <person name="Priest M."/>
            <person name="Roberts A."/>
            <person name="Saif S."/>
            <person name="Shea T."/>
            <person name="Shenoy N."/>
            <person name="Sisk P."/>
            <person name="Stolte C."/>
            <person name="Sykes S."/>
            <person name="Wortman J."/>
            <person name="Nusbaum C."/>
            <person name="Birren B."/>
        </authorList>
    </citation>
    <scope>NUCLEOTIDE SEQUENCE [LARGE SCALE GENOMIC DNA]</scope>
    <source>
        <strain evidence="2">HOxBLS</strain>
    </source>
</reference>
<keyword evidence="3" id="KW-1185">Reference proteome</keyword>
<protein>
    <submittedName>
        <fullName evidence="2">Uncharacterized protein</fullName>
    </submittedName>
</protein>
<evidence type="ECO:0000313" key="2">
    <source>
        <dbReference type="EMBL" id="EQM95272.1"/>
    </source>
</evidence>
<gene>
    <name evidence="2" type="ORF">OFAG_02166</name>
</gene>
<accession>T5LPX6</accession>
<dbReference type="Proteomes" id="UP000003973">
    <property type="component" value="Unassembled WGS sequence"/>
</dbReference>